<evidence type="ECO:0000256" key="4">
    <source>
        <dbReference type="ARBA" id="ARBA00022857"/>
    </source>
</evidence>
<name>A0ABY7DKJ5_MYAAR</name>
<dbReference type="SUPFAM" id="SSF51905">
    <property type="entry name" value="FAD/NAD(P)-binding domain"/>
    <property type="match status" value="1"/>
</dbReference>
<dbReference type="InterPro" id="IPR055275">
    <property type="entry name" value="Ferredox_Rdtase"/>
</dbReference>
<comment type="cofactor">
    <cofactor evidence="1">
        <name>FAD</name>
        <dbReference type="ChEBI" id="CHEBI:57692"/>
    </cofactor>
</comment>
<sequence>MKARRRGSSNNSGSNRQQPRPRRLKYGRMNNFKCNRYLLNRKTSKLAMLQLVTAHRLHLLFVIGLSFPLFFENQHHQLCRSVNGLTPAKTGTGPDQTPLVSQETSVSVSENSWSLYSPYSSSSSSSDDTPPKSPPRRLPWIRLRSVRVHTCPISRPAGENFVFIVISEQAFHLVLSAQPEAPRERFLRRLVLVNFLLGPKLLLVFPETFILSISFSNLVDGFLCRRLIVDTWSCFLLRHLFKLLFLALSHENLLTENGGATNDFRSLFSPELLFPKLKVDDRLSFKWTVFMYMSARLQKLHKIPQQSLSSSCEAEAHICIVGSGPAGFYTAQQLLKANPSIKVDIYEKLPVPFGLNVINTFTQTAQNERCSFIGNVEVGQDISVTELRKHYTAVVLSYGAEDDRRLGIPGEDAQNVISARNFVGWYNGLPQDKDLCVNLDTDTALVLGHGNVALDVARILLTPIDLLAKTDISECSLEALRSSRVRRVVLAGRRGPLQVAFTIKELREMIRLPDTRPILHTHDYHGLQDILTDLPRPRKRLTELLCKTALSPGDTDKGLWGLAAREWELRFCLSPLQVLTQGSQVTGVKFGVNTLEGPDMSSQRAVLTEETETIQCGLVLRSIGYRSTPIDSLVPFDEARGLYVSGWAGRGPVGVIVNTMSDGFDVGKTVLHDLQQGILPVHVGRNAALDILMAQGVQIVKFNDWGKIDNAEMCAGEKVEKPREKLTDISAMLRIAAT</sequence>
<dbReference type="EMBL" id="CP111013">
    <property type="protein sequence ID" value="WAQ96613.1"/>
    <property type="molecule type" value="Genomic_DNA"/>
</dbReference>
<gene>
    <name evidence="7" type="ORF">MAR_029303</name>
</gene>
<dbReference type="PANTHER" id="PTHR48467">
    <property type="entry name" value="GLUTAMATE SYNTHASE 1 [NADH], CHLOROPLASTIC-LIKE"/>
    <property type="match status" value="1"/>
</dbReference>
<evidence type="ECO:0000256" key="5">
    <source>
        <dbReference type="ARBA" id="ARBA00023002"/>
    </source>
</evidence>
<evidence type="ECO:0000256" key="3">
    <source>
        <dbReference type="ARBA" id="ARBA00022827"/>
    </source>
</evidence>
<keyword evidence="2" id="KW-0285">Flavoprotein</keyword>
<protein>
    <submittedName>
        <fullName evidence="7">ADRO-like protein</fullName>
    </submittedName>
</protein>
<evidence type="ECO:0000313" key="7">
    <source>
        <dbReference type="EMBL" id="WAQ96613.1"/>
    </source>
</evidence>
<dbReference type="SUPFAM" id="SSF51971">
    <property type="entry name" value="Nucleotide-binding domain"/>
    <property type="match status" value="1"/>
</dbReference>
<keyword evidence="5" id="KW-0560">Oxidoreductase</keyword>
<evidence type="ECO:0000256" key="1">
    <source>
        <dbReference type="ARBA" id="ARBA00001974"/>
    </source>
</evidence>
<accession>A0ABY7DKJ5</accession>
<evidence type="ECO:0000313" key="8">
    <source>
        <dbReference type="Proteomes" id="UP001164746"/>
    </source>
</evidence>
<dbReference type="InterPro" id="IPR036188">
    <property type="entry name" value="FAD/NAD-bd_sf"/>
</dbReference>
<reference evidence="7" key="1">
    <citation type="submission" date="2022-11" db="EMBL/GenBank/DDBJ databases">
        <title>Centuries of genome instability and evolution in soft-shell clam transmissible cancer (bioRxiv).</title>
        <authorList>
            <person name="Hart S.F.M."/>
            <person name="Yonemitsu M.A."/>
            <person name="Giersch R.M."/>
            <person name="Beal B.F."/>
            <person name="Arriagada G."/>
            <person name="Davis B.W."/>
            <person name="Ostrander E.A."/>
            <person name="Goff S.P."/>
            <person name="Metzger M.J."/>
        </authorList>
    </citation>
    <scope>NUCLEOTIDE SEQUENCE</scope>
    <source>
        <strain evidence="7">MELC-2E11</strain>
        <tissue evidence="7">Siphon/mantle</tissue>
    </source>
</reference>
<keyword evidence="8" id="KW-1185">Reference proteome</keyword>
<evidence type="ECO:0000256" key="6">
    <source>
        <dbReference type="SAM" id="MobiDB-lite"/>
    </source>
</evidence>
<dbReference type="Gene3D" id="3.40.50.720">
    <property type="entry name" value="NAD(P)-binding Rossmann-like Domain"/>
    <property type="match status" value="1"/>
</dbReference>
<feature type="compositionally biased region" description="Low complexity" evidence="6">
    <location>
        <begin position="116"/>
        <end position="128"/>
    </location>
</feature>
<feature type="region of interest" description="Disordered" evidence="6">
    <location>
        <begin position="1"/>
        <end position="26"/>
    </location>
</feature>
<keyword evidence="4" id="KW-0521">NADP</keyword>
<evidence type="ECO:0000256" key="2">
    <source>
        <dbReference type="ARBA" id="ARBA00022630"/>
    </source>
</evidence>
<proteinExistence type="predicted"/>
<dbReference type="PRINTS" id="PR00419">
    <property type="entry name" value="ADXRDTASE"/>
</dbReference>
<dbReference type="Proteomes" id="UP001164746">
    <property type="component" value="Chromosome 2"/>
</dbReference>
<feature type="region of interest" description="Disordered" evidence="6">
    <location>
        <begin position="116"/>
        <end position="136"/>
    </location>
</feature>
<dbReference type="Gene3D" id="3.50.50.60">
    <property type="entry name" value="FAD/NAD(P)-binding domain"/>
    <property type="match status" value="1"/>
</dbReference>
<dbReference type="PANTHER" id="PTHR48467:SF1">
    <property type="entry name" value="GLUTAMATE SYNTHASE 1 [NADH], CHLOROPLASTIC-LIKE"/>
    <property type="match status" value="1"/>
</dbReference>
<organism evidence="7 8">
    <name type="scientific">Mya arenaria</name>
    <name type="common">Soft-shell clam</name>
    <dbReference type="NCBI Taxonomy" id="6604"/>
    <lineage>
        <taxon>Eukaryota</taxon>
        <taxon>Metazoa</taxon>
        <taxon>Spiralia</taxon>
        <taxon>Lophotrochozoa</taxon>
        <taxon>Mollusca</taxon>
        <taxon>Bivalvia</taxon>
        <taxon>Autobranchia</taxon>
        <taxon>Heteroconchia</taxon>
        <taxon>Euheterodonta</taxon>
        <taxon>Imparidentia</taxon>
        <taxon>Neoheterodontei</taxon>
        <taxon>Myida</taxon>
        <taxon>Myoidea</taxon>
        <taxon>Myidae</taxon>
        <taxon>Mya</taxon>
    </lineage>
</organism>
<keyword evidence="3" id="KW-0274">FAD</keyword>